<dbReference type="PANTHER" id="PTHR34280">
    <property type="entry name" value="OS01G0920100 PROTEIN"/>
    <property type="match status" value="1"/>
</dbReference>
<reference evidence="2" key="1">
    <citation type="submission" date="2022-06" db="EMBL/GenBank/DDBJ databases">
        <title>Uncovering the hologenomic basis of an extraordinary plant invasion.</title>
        <authorList>
            <person name="Bieker V.C."/>
            <person name="Martin M.D."/>
            <person name="Gilbert T."/>
            <person name="Hodgins K."/>
            <person name="Battlay P."/>
            <person name="Petersen B."/>
            <person name="Wilson J."/>
        </authorList>
    </citation>
    <scope>NUCLEOTIDE SEQUENCE</scope>
    <source>
        <strain evidence="2">AA19_3_7</strain>
        <tissue evidence="2">Leaf</tissue>
    </source>
</reference>
<accession>A0AAD5C136</accession>
<proteinExistence type="predicted"/>
<evidence type="ECO:0000313" key="2">
    <source>
        <dbReference type="EMBL" id="KAI7732154.1"/>
    </source>
</evidence>
<keyword evidence="3" id="KW-1185">Reference proteome</keyword>
<sequence length="213" mass="23867">MSVRIHHKVSAKKPDHKPVIQYSTHSIMDGHVAVKPQLPPANQSVSTFSDYGSKEEVFFDSQAWLDSDYEDEFMSVNGDFTPSRGNTPVHHSLIPSRTNGSMAQPSATPTEKRKRLLDFFKESKRENHCSHEEFAEPPNKYDNEMTSKKDVLRFKSASSIHGCFTSLLSVRSTGRQNKKRLASSLKSGRSPVVSSPFCNFDSHESATSSVDKM</sequence>
<dbReference type="EMBL" id="JAMZMK010010296">
    <property type="protein sequence ID" value="KAI7732154.1"/>
    <property type="molecule type" value="Genomic_DNA"/>
</dbReference>
<organism evidence="2 3">
    <name type="scientific">Ambrosia artemisiifolia</name>
    <name type="common">Common ragweed</name>
    <dbReference type="NCBI Taxonomy" id="4212"/>
    <lineage>
        <taxon>Eukaryota</taxon>
        <taxon>Viridiplantae</taxon>
        <taxon>Streptophyta</taxon>
        <taxon>Embryophyta</taxon>
        <taxon>Tracheophyta</taxon>
        <taxon>Spermatophyta</taxon>
        <taxon>Magnoliopsida</taxon>
        <taxon>eudicotyledons</taxon>
        <taxon>Gunneridae</taxon>
        <taxon>Pentapetalae</taxon>
        <taxon>asterids</taxon>
        <taxon>campanulids</taxon>
        <taxon>Asterales</taxon>
        <taxon>Asteraceae</taxon>
        <taxon>Asteroideae</taxon>
        <taxon>Heliantheae alliance</taxon>
        <taxon>Heliantheae</taxon>
        <taxon>Ambrosia</taxon>
    </lineage>
</organism>
<dbReference type="InterPro" id="IPR038947">
    <property type="entry name" value="At3g27210-like"/>
</dbReference>
<evidence type="ECO:0000256" key="1">
    <source>
        <dbReference type="SAM" id="MobiDB-lite"/>
    </source>
</evidence>
<name>A0AAD5C136_AMBAR</name>
<feature type="region of interest" description="Disordered" evidence="1">
    <location>
        <begin position="174"/>
        <end position="195"/>
    </location>
</feature>
<feature type="compositionally biased region" description="Polar residues" evidence="1">
    <location>
        <begin position="184"/>
        <end position="195"/>
    </location>
</feature>
<dbReference type="PANTHER" id="PTHR34280:SF16">
    <property type="match status" value="1"/>
</dbReference>
<dbReference type="Proteomes" id="UP001206925">
    <property type="component" value="Unassembled WGS sequence"/>
</dbReference>
<comment type="caution">
    <text evidence="2">The sequence shown here is derived from an EMBL/GenBank/DDBJ whole genome shotgun (WGS) entry which is preliminary data.</text>
</comment>
<dbReference type="AlphaFoldDB" id="A0AAD5C136"/>
<protein>
    <submittedName>
        <fullName evidence="2">Uncharacterized protein</fullName>
    </submittedName>
</protein>
<evidence type="ECO:0000313" key="3">
    <source>
        <dbReference type="Proteomes" id="UP001206925"/>
    </source>
</evidence>
<gene>
    <name evidence="2" type="ORF">M8C21_028908</name>
</gene>